<name>A0ABS4QPL4_9NOCA</name>
<sequence>MSNGKDLALTHVSVLVGDQQAALEFYRDVVGLEVRQDMPFAGARWLTVGPAAQPTIEFLLEVPELVPDEARRQAAQARLASGAQGTLIFTTDDCEATFARLRDAGAVVAQEPITQPYGMRDCGFVDPWGNHLRFSQVLG</sequence>
<evidence type="ECO:0000313" key="2">
    <source>
        <dbReference type="EMBL" id="MBP2193498.1"/>
    </source>
</evidence>
<dbReference type="PANTHER" id="PTHR36437:SF2">
    <property type="entry name" value="GLYOXALASE_BLEOMYCIN RESISTANCE PROTEIN_DIOXYGENASE"/>
    <property type="match status" value="1"/>
</dbReference>
<dbReference type="SUPFAM" id="SSF54593">
    <property type="entry name" value="Glyoxalase/Bleomycin resistance protein/Dihydroxybiphenyl dioxygenase"/>
    <property type="match status" value="1"/>
</dbReference>
<dbReference type="EMBL" id="JAGGMR010000001">
    <property type="protein sequence ID" value="MBP2193498.1"/>
    <property type="molecule type" value="Genomic_DNA"/>
</dbReference>
<dbReference type="InterPro" id="IPR037523">
    <property type="entry name" value="VOC_core"/>
</dbReference>
<organism evidence="2 3">
    <name type="scientific">Nocardia goodfellowii</name>
    <dbReference type="NCBI Taxonomy" id="882446"/>
    <lineage>
        <taxon>Bacteria</taxon>
        <taxon>Bacillati</taxon>
        <taxon>Actinomycetota</taxon>
        <taxon>Actinomycetes</taxon>
        <taxon>Mycobacteriales</taxon>
        <taxon>Nocardiaceae</taxon>
        <taxon>Nocardia</taxon>
    </lineage>
</organism>
<keyword evidence="2" id="KW-0456">Lyase</keyword>
<proteinExistence type="predicted"/>
<evidence type="ECO:0000259" key="1">
    <source>
        <dbReference type="PROSITE" id="PS51819"/>
    </source>
</evidence>
<reference evidence="2 3" key="1">
    <citation type="submission" date="2021-03" db="EMBL/GenBank/DDBJ databases">
        <title>Sequencing the genomes of 1000 actinobacteria strains.</title>
        <authorList>
            <person name="Klenk H.-P."/>
        </authorList>
    </citation>
    <scope>NUCLEOTIDE SEQUENCE [LARGE SCALE GENOMIC DNA]</scope>
    <source>
        <strain evidence="2 3">DSM 45516</strain>
    </source>
</reference>
<accession>A0ABS4QPL4</accession>
<evidence type="ECO:0000313" key="3">
    <source>
        <dbReference type="Proteomes" id="UP001519325"/>
    </source>
</evidence>
<protein>
    <submittedName>
        <fullName evidence="2">Enzyme related to lactoylglutathione lyase</fullName>
    </submittedName>
</protein>
<comment type="caution">
    <text evidence="2">The sequence shown here is derived from an EMBL/GenBank/DDBJ whole genome shotgun (WGS) entry which is preliminary data.</text>
</comment>
<feature type="domain" description="VOC" evidence="1">
    <location>
        <begin position="8"/>
        <end position="137"/>
    </location>
</feature>
<dbReference type="PROSITE" id="PS51819">
    <property type="entry name" value="VOC"/>
    <property type="match status" value="1"/>
</dbReference>
<gene>
    <name evidence="2" type="ORF">BJ987_006399</name>
</gene>
<dbReference type="Pfam" id="PF00903">
    <property type="entry name" value="Glyoxalase"/>
    <property type="match status" value="1"/>
</dbReference>
<dbReference type="Proteomes" id="UP001519325">
    <property type="component" value="Unassembled WGS sequence"/>
</dbReference>
<dbReference type="Gene3D" id="3.10.180.10">
    <property type="entry name" value="2,3-Dihydroxybiphenyl 1,2-Dioxygenase, domain 1"/>
    <property type="match status" value="1"/>
</dbReference>
<keyword evidence="3" id="KW-1185">Reference proteome</keyword>
<dbReference type="RefSeq" id="WP_209896744.1">
    <property type="nucleotide sequence ID" value="NZ_JAGGMR010000001.1"/>
</dbReference>
<dbReference type="PANTHER" id="PTHR36437">
    <property type="entry name" value="GLYOXALASE/BLEOMYCIN RESISTANCE PROTEIN/DIOXYGENASE"/>
    <property type="match status" value="1"/>
</dbReference>
<dbReference type="InterPro" id="IPR029068">
    <property type="entry name" value="Glyas_Bleomycin-R_OHBP_Dase"/>
</dbReference>
<dbReference type="InterPro" id="IPR004360">
    <property type="entry name" value="Glyas_Fos-R_dOase_dom"/>
</dbReference>
<dbReference type="GO" id="GO:0016829">
    <property type="term" value="F:lyase activity"/>
    <property type="evidence" value="ECO:0007669"/>
    <property type="project" value="UniProtKB-KW"/>
</dbReference>